<dbReference type="AlphaFoldDB" id="A0A9D2NQC8"/>
<dbReference type="EC" id="3.4.24.78" evidence="4"/>
<dbReference type="GO" id="GO:0009847">
    <property type="term" value="P:spore germination"/>
    <property type="evidence" value="ECO:0007669"/>
    <property type="project" value="InterPro"/>
</dbReference>
<dbReference type="InterPro" id="IPR023430">
    <property type="entry name" value="Pept_HybD-like_dom_sf"/>
</dbReference>
<dbReference type="SUPFAM" id="SSF53163">
    <property type="entry name" value="HybD-like"/>
    <property type="match status" value="1"/>
</dbReference>
<accession>A0A9D2NQC8</accession>
<protein>
    <submittedName>
        <fullName evidence="4">GPR endopeptidase</fullName>
        <ecNumber evidence="4">3.4.24.78</ecNumber>
    </submittedName>
</protein>
<keyword evidence="1" id="KW-0645">Protease</keyword>
<keyword evidence="2 4" id="KW-0378">Hydrolase</keyword>
<evidence type="ECO:0000256" key="2">
    <source>
        <dbReference type="ARBA" id="ARBA00022801"/>
    </source>
</evidence>
<dbReference type="InterPro" id="IPR005080">
    <property type="entry name" value="Peptidase_A25"/>
</dbReference>
<evidence type="ECO:0000256" key="1">
    <source>
        <dbReference type="ARBA" id="ARBA00022670"/>
    </source>
</evidence>
<proteinExistence type="inferred from homology"/>
<dbReference type="GO" id="GO:0008233">
    <property type="term" value="F:peptidase activity"/>
    <property type="evidence" value="ECO:0007669"/>
    <property type="project" value="UniProtKB-KW"/>
</dbReference>
<evidence type="ECO:0000313" key="5">
    <source>
        <dbReference type="Proteomes" id="UP000823896"/>
    </source>
</evidence>
<dbReference type="Proteomes" id="UP000823896">
    <property type="component" value="Unassembled WGS sequence"/>
</dbReference>
<evidence type="ECO:0000313" key="4">
    <source>
        <dbReference type="EMBL" id="HJC36542.1"/>
    </source>
</evidence>
<evidence type="ECO:0000256" key="3">
    <source>
        <dbReference type="ARBA" id="ARBA00023145"/>
    </source>
</evidence>
<dbReference type="Pfam" id="PF03418">
    <property type="entry name" value="Peptidase_A25"/>
    <property type="match status" value="1"/>
</dbReference>
<keyword evidence="3" id="KW-0865">Zymogen</keyword>
<dbReference type="EMBL" id="DWWM01000032">
    <property type="protein sequence ID" value="HJC36542.1"/>
    <property type="molecule type" value="Genomic_DNA"/>
</dbReference>
<sequence length="286" mass="30916">MKQQMIRSDFADEIISEHTADDAYSHEEHSGTHVRVSHVRIHRADNVLGKEPGDYVSVEFDSLHEQEAREEVIDMLCTTLASLIGAQAQRILVIGLGNRFITSDALGPQVARNVLVTSHLYAQGHAEQLAGTRNVAVLAPGVMGQTGLESGRIIQSVSTVYHPDVIIAVDALATRTIRRINRVIQINNTGIQPGSGIGNHRLAISEKTLHVPVIAMGVATVTSIGAILNEALEDHAQREEILAGIAAENRLDLVVTPKSMDDELTQLAHVLARALNLALHPGYPGF</sequence>
<comment type="caution">
    <text evidence="4">The sequence shown here is derived from an EMBL/GenBank/DDBJ whole genome shotgun (WGS) entry which is preliminary data.</text>
</comment>
<dbReference type="GO" id="GO:0006508">
    <property type="term" value="P:proteolysis"/>
    <property type="evidence" value="ECO:0007669"/>
    <property type="project" value="UniProtKB-KW"/>
</dbReference>
<reference evidence="4" key="1">
    <citation type="journal article" date="2021" name="PeerJ">
        <title>Extensive microbial diversity within the chicken gut microbiome revealed by metagenomics and culture.</title>
        <authorList>
            <person name="Gilroy R."/>
            <person name="Ravi A."/>
            <person name="Getino M."/>
            <person name="Pursley I."/>
            <person name="Horton D.L."/>
            <person name="Alikhan N.F."/>
            <person name="Baker D."/>
            <person name="Gharbi K."/>
            <person name="Hall N."/>
            <person name="Watson M."/>
            <person name="Adriaenssens E.M."/>
            <person name="Foster-Nyarko E."/>
            <person name="Jarju S."/>
            <person name="Secka A."/>
            <person name="Antonio M."/>
            <person name="Oren A."/>
            <person name="Chaudhuri R.R."/>
            <person name="La Ragione R."/>
            <person name="Hildebrand F."/>
            <person name="Pallen M.J."/>
        </authorList>
    </citation>
    <scope>NUCLEOTIDE SEQUENCE</scope>
    <source>
        <strain evidence="4">CHK187-11901</strain>
    </source>
</reference>
<dbReference type="HAMAP" id="MF_00626">
    <property type="entry name" value="Germination_prot"/>
    <property type="match status" value="1"/>
</dbReference>
<dbReference type="Gene3D" id="3.40.50.1450">
    <property type="entry name" value="HybD-like"/>
    <property type="match status" value="1"/>
</dbReference>
<organism evidence="4 5">
    <name type="scientific">Candidatus Merdibacter merdavium</name>
    <dbReference type="NCBI Taxonomy" id="2838692"/>
    <lineage>
        <taxon>Bacteria</taxon>
        <taxon>Bacillati</taxon>
        <taxon>Bacillota</taxon>
        <taxon>Erysipelotrichia</taxon>
        <taxon>Erysipelotrichales</taxon>
        <taxon>Erysipelotrichaceae</taxon>
        <taxon>Merdibacter</taxon>
    </lineage>
</organism>
<dbReference type="NCBIfam" id="TIGR01441">
    <property type="entry name" value="GPR"/>
    <property type="match status" value="1"/>
</dbReference>
<reference evidence="4" key="2">
    <citation type="submission" date="2021-04" db="EMBL/GenBank/DDBJ databases">
        <authorList>
            <person name="Gilroy R."/>
        </authorList>
    </citation>
    <scope>NUCLEOTIDE SEQUENCE</scope>
    <source>
        <strain evidence="4">CHK187-11901</strain>
    </source>
</reference>
<gene>
    <name evidence="4" type="primary">gpr</name>
    <name evidence="4" type="ORF">H9702_05370</name>
</gene>
<name>A0A9D2NQC8_9FIRM</name>